<sequence>MIILYNNYIIFLYFKLTLKNTLITVSKYKKYNNNLIYIKNLKYFSCGCLKSFKNRLKSTIIANNIITINIIKYLINKNLLNINVIFNGINSYRIHILKLLLNIKYKNKKLNINKLFDVTSIPYNGCKISKKKC</sequence>
<dbReference type="PIRSF" id="PIRSF002131">
    <property type="entry name" value="Ribosomal_S11"/>
    <property type="match status" value="1"/>
</dbReference>
<reference evidence="5" key="1">
    <citation type="submission" date="2014-03" db="EMBL/GenBank/DDBJ databases">
        <title>The Genome Sequence of Plasmodium fragile nilgiri.</title>
        <authorList>
            <consortium name="The Broad Institute Genomics Platform"/>
            <consortium name="The Broad Institute Genome Sequencing Center for Infectious Disease"/>
            <person name="Neafsey D."/>
            <person name="Duraisingh M."/>
            <person name="Young S.K."/>
            <person name="Zeng Q."/>
            <person name="Gargeya S."/>
            <person name="Abouelleil A."/>
            <person name="Alvarado L."/>
            <person name="Chapman S.B."/>
            <person name="Gainer-Dewar J."/>
            <person name="Goldberg J."/>
            <person name="Griggs A."/>
            <person name="Gujja S."/>
            <person name="Hansen M."/>
            <person name="Howarth C."/>
            <person name="Imamovic A."/>
            <person name="Larimer J."/>
            <person name="Pearson M."/>
            <person name="Poon T.W."/>
            <person name="Priest M."/>
            <person name="Roberts A."/>
            <person name="Saif S."/>
            <person name="Shea T."/>
            <person name="Sykes S."/>
            <person name="Wortman J."/>
            <person name="Nusbaum C."/>
            <person name="Birren B."/>
        </authorList>
    </citation>
    <scope>NUCLEOTIDE SEQUENCE [LARGE SCALE GENOMIC DNA]</scope>
    <source>
        <strain evidence="5">Nilgiri</strain>
    </source>
</reference>
<dbReference type="OMA" id="YNGCKIS"/>
<dbReference type="GO" id="GO:0005840">
    <property type="term" value="C:ribosome"/>
    <property type="evidence" value="ECO:0007669"/>
    <property type="project" value="UniProtKB-KW"/>
</dbReference>
<dbReference type="GeneID" id="24271036"/>
<evidence type="ECO:0000256" key="4">
    <source>
        <dbReference type="ARBA" id="ARBA00023274"/>
    </source>
</evidence>
<dbReference type="GO" id="GO:0006412">
    <property type="term" value="P:translation"/>
    <property type="evidence" value="ECO:0007669"/>
    <property type="project" value="InterPro"/>
</dbReference>
<dbReference type="GO" id="GO:1990904">
    <property type="term" value="C:ribonucleoprotein complex"/>
    <property type="evidence" value="ECO:0007669"/>
    <property type="project" value="UniProtKB-KW"/>
</dbReference>
<keyword evidence="6" id="KW-1185">Reference proteome</keyword>
<dbReference type="Gene3D" id="3.30.420.80">
    <property type="entry name" value="Ribosomal protein S11"/>
    <property type="match status" value="1"/>
</dbReference>
<evidence type="ECO:0000256" key="3">
    <source>
        <dbReference type="ARBA" id="ARBA00022980"/>
    </source>
</evidence>
<keyword evidence="4" id="KW-0687">Ribonucleoprotein</keyword>
<dbReference type="GO" id="GO:0003735">
    <property type="term" value="F:structural constituent of ribosome"/>
    <property type="evidence" value="ECO:0007669"/>
    <property type="project" value="InterPro"/>
</dbReference>
<dbReference type="GO" id="GO:0009507">
    <property type="term" value="C:chloroplast"/>
    <property type="evidence" value="ECO:0007669"/>
    <property type="project" value="UniProtKB-SubCell"/>
</dbReference>
<dbReference type="InterPro" id="IPR001971">
    <property type="entry name" value="Ribosomal_uS11"/>
</dbReference>
<dbReference type="RefSeq" id="XP_031850599.1">
    <property type="nucleotide sequence ID" value="NW_012192828.1"/>
</dbReference>
<proteinExistence type="inferred from homology"/>
<organism evidence="5 6">
    <name type="scientific">Plasmodium fragile</name>
    <dbReference type="NCBI Taxonomy" id="5857"/>
    <lineage>
        <taxon>Eukaryota</taxon>
        <taxon>Sar</taxon>
        <taxon>Alveolata</taxon>
        <taxon>Apicomplexa</taxon>
        <taxon>Aconoidasida</taxon>
        <taxon>Haemosporida</taxon>
        <taxon>Plasmodiidae</taxon>
        <taxon>Plasmodium</taxon>
        <taxon>Plasmodium (Plasmodium)</taxon>
    </lineage>
</organism>
<dbReference type="AlphaFoldDB" id="A0A0D9QTR2"/>
<keyword evidence="3 5" id="KW-0689">Ribosomal protein</keyword>
<dbReference type="VEuPathDB" id="PlasmoDB:AK88_07031"/>
<dbReference type="InterPro" id="IPR036967">
    <property type="entry name" value="Ribosomal_uS11_sf"/>
</dbReference>
<dbReference type="Proteomes" id="UP000054561">
    <property type="component" value="Apicoplast apicoplast"/>
</dbReference>
<evidence type="ECO:0000256" key="1">
    <source>
        <dbReference type="ARBA" id="ARBA00004229"/>
    </source>
</evidence>
<accession>A0A0D9QTR2</accession>
<dbReference type="EMBL" id="KQ001809">
    <property type="protein sequence ID" value="KJP90332.1"/>
    <property type="molecule type" value="Genomic_DNA"/>
</dbReference>
<evidence type="ECO:0000313" key="5">
    <source>
        <dbReference type="EMBL" id="KJP90332.1"/>
    </source>
</evidence>
<evidence type="ECO:0000313" key="6">
    <source>
        <dbReference type="Proteomes" id="UP000054561"/>
    </source>
</evidence>
<evidence type="ECO:0000256" key="2">
    <source>
        <dbReference type="ARBA" id="ARBA00006194"/>
    </source>
</evidence>
<protein>
    <submittedName>
        <fullName evidence="5">Ribosomal protein S11</fullName>
    </submittedName>
</protein>
<comment type="similarity">
    <text evidence="2">Belongs to the universal ribosomal protein uS11 family.</text>
</comment>
<gene>
    <name evidence="5" type="ORF">AK88_07031</name>
</gene>
<comment type="subcellular location">
    <subcellularLocation>
        <location evidence="1">Plastid</location>
        <location evidence="1">Chloroplast</location>
    </subcellularLocation>
</comment>
<dbReference type="SUPFAM" id="SSF53137">
    <property type="entry name" value="Translational machinery components"/>
    <property type="match status" value="1"/>
</dbReference>
<name>A0A0D9QTR2_PLAFR</name>